<dbReference type="EMBL" id="CAJVPV010043866">
    <property type="protein sequence ID" value="CAG8766497.1"/>
    <property type="molecule type" value="Genomic_DNA"/>
</dbReference>
<gene>
    <name evidence="1" type="ORF">AMORRO_LOCUS16312</name>
</gene>
<proteinExistence type="predicted"/>
<evidence type="ECO:0000313" key="2">
    <source>
        <dbReference type="Proteomes" id="UP000789342"/>
    </source>
</evidence>
<evidence type="ECO:0000313" key="1">
    <source>
        <dbReference type="EMBL" id="CAG8766497.1"/>
    </source>
</evidence>
<comment type="caution">
    <text evidence="1">The sequence shown here is derived from an EMBL/GenBank/DDBJ whole genome shotgun (WGS) entry which is preliminary data.</text>
</comment>
<accession>A0A9N9NXT4</accession>
<dbReference type="AlphaFoldDB" id="A0A9N9NXT4"/>
<feature type="non-terminal residue" evidence="1">
    <location>
        <position position="40"/>
    </location>
</feature>
<organism evidence="1 2">
    <name type="scientific">Acaulospora morrowiae</name>
    <dbReference type="NCBI Taxonomy" id="94023"/>
    <lineage>
        <taxon>Eukaryota</taxon>
        <taxon>Fungi</taxon>
        <taxon>Fungi incertae sedis</taxon>
        <taxon>Mucoromycota</taxon>
        <taxon>Glomeromycotina</taxon>
        <taxon>Glomeromycetes</taxon>
        <taxon>Diversisporales</taxon>
        <taxon>Acaulosporaceae</taxon>
        <taxon>Acaulospora</taxon>
    </lineage>
</organism>
<name>A0A9N9NXT4_9GLOM</name>
<reference evidence="1" key="1">
    <citation type="submission" date="2021-06" db="EMBL/GenBank/DDBJ databases">
        <authorList>
            <person name="Kallberg Y."/>
            <person name="Tangrot J."/>
            <person name="Rosling A."/>
        </authorList>
    </citation>
    <scope>NUCLEOTIDE SEQUENCE</scope>
    <source>
        <strain evidence="1">CL551</strain>
    </source>
</reference>
<feature type="non-terminal residue" evidence="1">
    <location>
        <position position="1"/>
    </location>
</feature>
<dbReference type="Proteomes" id="UP000789342">
    <property type="component" value="Unassembled WGS sequence"/>
</dbReference>
<keyword evidence="2" id="KW-1185">Reference proteome</keyword>
<protein>
    <submittedName>
        <fullName evidence="1">11790_t:CDS:1</fullName>
    </submittedName>
</protein>
<sequence>LELDNLHVILTCRKLEKVYISASLDGLILYVGQDQQDYFA</sequence>